<feature type="transmembrane region" description="Helical" evidence="7">
    <location>
        <begin position="170"/>
        <end position="195"/>
    </location>
</feature>
<sequence>MMSALIFIVFAAALVLGMPIAMSMVLSTVIPRLLGTTMGSSVNQLITNSFSGADTTPIIAVPLFILAGVIMAEGGISRKLFNVFAYFVGGFTGGLPCAVILTCLFYGAISGSGPATTAAVGAMAIPFLVELGYDKTFSAGMVATAGGLGVIIPPSIPFVLYSLATGVSTSALFLGGVLPGFAIGLALMAYAVYYCGRRGEDRKKINFKLAELRGQGFWKLAKDSFPALMSPIIVLGGIYGGVVTPTEAACISVFYSLIVSLFVYKTITFSSILPFLKGAVKTYAPLCFVLAFAIAFGRVLTLLKAPAIVSDFVLGNFSSAGTVMFIIVIVFLLMGMVMDTGPAIVILAPILLPIVKTLGIHPVHFGVVMVCCLSIGLATPPFGLDLFVAGTLADTPPMTVAKKAMPFIIAFAIALFGITYVPWLSLALLQRGF</sequence>
<name>A0A073IU04_9BACT</name>
<dbReference type="OrthoDB" id="2266at2"/>
<dbReference type="PANTHER" id="PTHR33362:SF3">
    <property type="entry name" value="SIALIC ACID TRAP TRANSPORTER PERMEASE PROTEIN SIAT"/>
    <property type="match status" value="1"/>
</dbReference>
<dbReference type="InterPro" id="IPR004681">
    <property type="entry name" value="TRAP_DctM"/>
</dbReference>
<evidence type="ECO:0000259" key="8">
    <source>
        <dbReference type="Pfam" id="PF06808"/>
    </source>
</evidence>
<evidence type="ECO:0000313" key="9">
    <source>
        <dbReference type="EMBL" id="KEJ93015.1"/>
    </source>
</evidence>
<evidence type="ECO:0000256" key="1">
    <source>
        <dbReference type="ARBA" id="ARBA00004429"/>
    </source>
</evidence>
<dbReference type="AlphaFoldDB" id="A0A073IU04"/>
<comment type="caution">
    <text evidence="9">The sequence shown here is derived from an EMBL/GenBank/DDBJ whole genome shotgun (WGS) entry which is preliminary data.</text>
</comment>
<dbReference type="GO" id="GO:0022857">
    <property type="term" value="F:transmembrane transporter activity"/>
    <property type="evidence" value="ECO:0007669"/>
    <property type="project" value="TreeGrafter"/>
</dbReference>
<evidence type="ECO:0000256" key="3">
    <source>
        <dbReference type="ARBA" id="ARBA00022519"/>
    </source>
</evidence>
<dbReference type="Proteomes" id="UP000027665">
    <property type="component" value="Unassembled WGS sequence"/>
</dbReference>
<evidence type="ECO:0000256" key="4">
    <source>
        <dbReference type="ARBA" id="ARBA00022692"/>
    </source>
</evidence>
<organism evidence="9 10">
    <name type="scientific">Synergistes jonesii</name>
    <dbReference type="NCBI Taxonomy" id="2754"/>
    <lineage>
        <taxon>Bacteria</taxon>
        <taxon>Thermotogati</taxon>
        <taxon>Synergistota</taxon>
        <taxon>Synergistia</taxon>
        <taxon>Synergistales</taxon>
        <taxon>Synergistaceae</taxon>
        <taxon>Synergistes</taxon>
    </lineage>
</organism>
<evidence type="ECO:0000256" key="5">
    <source>
        <dbReference type="ARBA" id="ARBA00022989"/>
    </source>
</evidence>
<evidence type="ECO:0000256" key="7">
    <source>
        <dbReference type="SAM" id="Phobius"/>
    </source>
</evidence>
<dbReference type="GO" id="GO:0005886">
    <property type="term" value="C:plasma membrane"/>
    <property type="evidence" value="ECO:0007669"/>
    <property type="project" value="UniProtKB-SubCell"/>
</dbReference>
<feature type="transmembrane region" description="Helical" evidence="7">
    <location>
        <begin position="84"/>
        <end position="109"/>
    </location>
</feature>
<reference evidence="9 10" key="1">
    <citation type="submission" date="2014-04" db="EMBL/GenBank/DDBJ databases">
        <title>Draft Genome Sequence of Synergistes jonesii.</title>
        <authorList>
            <person name="Coil D.A."/>
            <person name="Eisen J.A."/>
            <person name="Holland-Moritz H.E."/>
        </authorList>
    </citation>
    <scope>NUCLEOTIDE SEQUENCE [LARGE SCALE GENOMIC DNA]</scope>
    <source>
        <strain evidence="9 10">78-1</strain>
    </source>
</reference>
<keyword evidence="6 7" id="KW-0472">Membrane</keyword>
<dbReference type="NCBIfam" id="TIGR00786">
    <property type="entry name" value="dctM"/>
    <property type="match status" value="1"/>
</dbReference>
<comment type="subcellular location">
    <subcellularLocation>
        <location evidence="1">Cell inner membrane</location>
        <topology evidence="1">Multi-pass membrane protein</topology>
    </subcellularLocation>
</comment>
<dbReference type="Pfam" id="PF06808">
    <property type="entry name" value="DctM"/>
    <property type="match status" value="1"/>
</dbReference>
<gene>
    <name evidence="9" type="ORF">EH55_13555</name>
</gene>
<dbReference type="eggNOG" id="COG1593">
    <property type="taxonomic scope" value="Bacteria"/>
</dbReference>
<keyword evidence="10" id="KW-1185">Reference proteome</keyword>
<dbReference type="PANTHER" id="PTHR33362">
    <property type="entry name" value="SIALIC ACID TRAP TRANSPORTER PERMEASE PROTEIN SIAT-RELATED"/>
    <property type="match status" value="1"/>
</dbReference>
<evidence type="ECO:0000256" key="2">
    <source>
        <dbReference type="ARBA" id="ARBA00022475"/>
    </source>
</evidence>
<evidence type="ECO:0000313" key="10">
    <source>
        <dbReference type="Proteomes" id="UP000027665"/>
    </source>
</evidence>
<keyword evidence="2" id="KW-1003">Cell membrane</keyword>
<feature type="transmembrane region" description="Helical" evidence="7">
    <location>
        <begin position="363"/>
        <end position="384"/>
    </location>
</feature>
<feature type="domain" description="TRAP C4-dicarboxylate transport system permease DctM subunit" evidence="8">
    <location>
        <begin position="7"/>
        <end position="424"/>
    </location>
</feature>
<feature type="transmembrane region" description="Helical" evidence="7">
    <location>
        <begin position="225"/>
        <end position="242"/>
    </location>
</feature>
<dbReference type="PIRSF" id="PIRSF006066">
    <property type="entry name" value="HI0050"/>
    <property type="match status" value="1"/>
</dbReference>
<dbReference type="InterPro" id="IPR010656">
    <property type="entry name" value="DctM"/>
</dbReference>
<evidence type="ECO:0000256" key="6">
    <source>
        <dbReference type="ARBA" id="ARBA00023136"/>
    </source>
</evidence>
<feature type="transmembrane region" description="Helical" evidence="7">
    <location>
        <begin position="145"/>
        <end position="164"/>
    </location>
</feature>
<keyword evidence="3" id="KW-0997">Cell inner membrane</keyword>
<feature type="transmembrane region" description="Helical" evidence="7">
    <location>
        <begin position="404"/>
        <end position="429"/>
    </location>
</feature>
<keyword evidence="5 7" id="KW-1133">Transmembrane helix</keyword>
<feature type="transmembrane region" description="Helical" evidence="7">
    <location>
        <begin position="254"/>
        <end position="276"/>
    </location>
</feature>
<feature type="transmembrane region" description="Helical" evidence="7">
    <location>
        <begin position="323"/>
        <end position="351"/>
    </location>
</feature>
<accession>A0A073IU04</accession>
<proteinExistence type="predicted"/>
<dbReference type="EMBL" id="JMKI01000008">
    <property type="protein sequence ID" value="KEJ93015.1"/>
    <property type="molecule type" value="Genomic_DNA"/>
</dbReference>
<dbReference type="PATRIC" id="fig|2754.20.peg.1812"/>
<keyword evidence="4 7" id="KW-0812">Transmembrane</keyword>
<protein>
    <submittedName>
        <fullName evidence="9">C4-dicarboxylate ABC transporter permease</fullName>
    </submittedName>
</protein>
<dbReference type="STRING" id="2754.EH55_13555"/>
<feature type="transmembrane region" description="Helical" evidence="7">
    <location>
        <begin position="283"/>
        <end position="303"/>
    </location>
</feature>
<feature type="transmembrane region" description="Helical" evidence="7">
    <location>
        <begin position="51"/>
        <end position="72"/>
    </location>
</feature>